<evidence type="ECO:0000313" key="1">
    <source>
        <dbReference type="EMBL" id="MEN2472893.1"/>
    </source>
</evidence>
<gene>
    <name evidence="1" type="ORF">VOI36_23570</name>
</gene>
<reference evidence="1 2" key="1">
    <citation type="submission" date="2024-05" db="EMBL/GenBank/DDBJ databases">
        <title>Burkholderia sp. Nov. a novel bacteria isolated from rhizosphere soil of Camellia sinensis.</title>
        <authorList>
            <person name="Dong Y."/>
        </authorList>
    </citation>
    <scope>NUCLEOTIDE SEQUENCE [LARGE SCALE GENOMIC DNA]</scope>
    <source>
        <strain evidence="1 2">GS2Y</strain>
    </source>
</reference>
<protein>
    <submittedName>
        <fullName evidence="1">YlcI/YnfO family protein</fullName>
    </submittedName>
</protein>
<keyword evidence="2" id="KW-1185">Reference proteome</keyword>
<organism evidence="1 2">
    <name type="scientific">Burkholderia theae</name>
    <dbReference type="NCBI Taxonomy" id="3143496"/>
    <lineage>
        <taxon>Bacteria</taxon>
        <taxon>Pseudomonadati</taxon>
        <taxon>Pseudomonadota</taxon>
        <taxon>Betaproteobacteria</taxon>
        <taxon>Burkholderiales</taxon>
        <taxon>Burkholderiaceae</taxon>
        <taxon>Burkholderia</taxon>
    </lineage>
</organism>
<name>A0ABU9WLD4_9BURK</name>
<dbReference type="Proteomes" id="UP001466933">
    <property type="component" value="Unassembled WGS sequence"/>
</dbReference>
<comment type="caution">
    <text evidence="1">The sequence shown here is derived from an EMBL/GenBank/DDBJ whole genome shotgun (WGS) entry which is preliminary data.</text>
</comment>
<accession>A0ABU9WLD4</accession>
<dbReference type="EMBL" id="JBCPYA010000010">
    <property type="protein sequence ID" value="MEN2472893.1"/>
    <property type="molecule type" value="Genomic_DNA"/>
</dbReference>
<evidence type="ECO:0000313" key="2">
    <source>
        <dbReference type="Proteomes" id="UP001466933"/>
    </source>
</evidence>
<proteinExistence type="predicted"/>
<sequence>MKTTAFPSVHVEPELLAAAKRVLCDGETLSSFVEQSIRESVERRRFQSEFIARGIASRDKAMRTGQYVSSSDVLERLERRLDAMRDRQRQAR</sequence>
<dbReference type="RefSeq" id="WP_343493671.1">
    <property type="nucleotide sequence ID" value="NZ_JBCPYA010000010.1"/>
</dbReference>
<dbReference type="NCBIfam" id="NF041551">
    <property type="entry name" value="YlcI_YnfO_N"/>
    <property type="match status" value="1"/>
</dbReference>